<dbReference type="InterPro" id="IPR019775">
    <property type="entry name" value="WD40_repeat_CS"/>
</dbReference>
<dbReference type="InterPro" id="IPR036322">
    <property type="entry name" value="WD40_repeat_dom_sf"/>
</dbReference>
<evidence type="ECO:0000256" key="1">
    <source>
        <dbReference type="ARBA" id="ARBA00022574"/>
    </source>
</evidence>
<evidence type="ECO:0000256" key="4">
    <source>
        <dbReference type="SAM" id="MobiDB-lite"/>
    </source>
</evidence>
<dbReference type="CDD" id="cd00200">
    <property type="entry name" value="WD40"/>
    <property type="match status" value="1"/>
</dbReference>
<keyword evidence="1 3" id="KW-0853">WD repeat</keyword>
<sequence length="1573" mass="173718">MSFREKVRERYHQATDNLSSLFRGKNNTRLNTPTSAPRHSDSLAIDEQGGDAGTDLSRTPSRYEIAMNRSDEPQPKEITNVDNGFDQSTGLTSATAANRAKGVLDIGSRAFTSDMATPTVPGPSELPVIQVGLATTYTVPDHVDPDDTGITESQKPEHTSPIVPDAPSAKWKGLKQFARVLEPVSNLFGPIKEAMDLFTECVDKCEMAGVAKVEYEELRVRLEGIFEDLNGYFGKESSLTMTSSIENLCRSIKAELNYIKEQQDRNIGKRYLSAADESDKVLACYRQIEGHLQRLSDFRSDRMSSRVERLSSSLPAWYDSAEGIELKRRGCTPGTRVNALATMLDWARTGGGGVYWLNGMAGTGKTTIAYTVCADLDSRRQLAASFFCSRLREECRNVNIIIPSIAYQLARFSRPFQSALSSVLEKDPDVHGRLPYMQFDALIAKPMLEVQHTLPEELIVVIDALDECEQKESTARMLDVLLSKSANLPVKFIVSSRPKSQIYDQMNGGRTRSQLVLHELDKGEVQADIEKYLREGLAQMSPSDAQITALVERAGILFIYAATAVRYIGHDNFHRKPAARLRTILDRPQGRISTQSTEVDELYTTILEAAFEDERLEDDDKMEMQQALYTVICAREPLTVGGLSELLQINDTDCVRAALRPMWSVVHVVAGSELVTTLHASFPDFMFDATRSKAYHCNPETHNRMLAEHCLERIKRTQPQFNICQLESSYLPDQMVPNIQERVATAIPSGLLYACRYWADHVEAGKCASTLTVQMQGFLSTRLLLWMEVLNLSKQMRTGAECMKRVVEWCNRPESDQELVMLANDAQRFVDTFAANPVSQSTPHIYVSMLAFWPSSGPIAKHYMQFTHGPVEAEGTALDQRQLAHLATWVLEGGIGAMAVSPDGRYLALGIGVVVLVVDSTSGQRVLGPLHDRSNTISTIKFSPDCTRLIVGSFDDKSRHATIIGWDICTGDTVVGPLLLRGFADTISCLSFWPDYTCIASGSYSRTVCLWNADTGEKLRSLEVDDWLNVDALSPDGKLIAAGSRKGLQVWNSQTGDIAFGSLSTGPVNAITFSPDSSRIIHANWYEATISVWDAQGRQLIHELNVDIGCNVRMSGGIGCSPDNRHIALSHHQAVYVWDVQNGKMVLGPLEGHTSSRFDTLIMFSPDGSRIISACDGGTVCTWDARQHNLAPKSISMRPSDISLAKFSPDGQQFVSCSADDSLHIWDSHTGVMTVGPIKTHVDWITDLSFLNDGVVASCGGDTVVICDARSGEVLRPLKFPGHQIACIAFSPNRALIATGSKLGLSSEVNVWDAQTGTRLLDPLTGFRNTISSVQFSPNGTHIVASSGDNDKQIVVWGVADGRNLFGFLNGHILSVNSASYSPDGALIASGSYDNTIIVWNAYTGSKLLGPLVGHSKWVESVHFSPDSTCLVSGSLDTTICIWDVQTGEMLFELLHGHEQAIRLVAYSPDGTRILSHSFDDSVRIHDAQSPKDRVSHALYYVVYYSNFTGLHRIDGWIVDDQSRLLVWVPGDLRRALMWPRTQVAVAAWGYVRVKFDKSRMGESWAQSYMSHY</sequence>
<dbReference type="SUPFAM" id="SSF50998">
    <property type="entry name" value="Quinoprotein alcohol dehydrogenase-like"/>
    <property type="match status" value="1"/>
</dbReference>
<dbReference type="InterPro" id="IPR011047">
    <property type="entry name" value="Quinoprotein_ADH-like_sf"/>
</dbReference>
<feature type="repeat" description="WD" evidence="3">
    <location>
        <begin position="1455"/>
        <end position="1496"/>
    </location>
</feature>
<evidence type="ECO:0000313" key="7">
    <source>
        <dbReference type="Proteomes" id="UP000027456"/>
    </source>
</evidence>
<proteinExistence type="predicted"/>
<feature type="repeat" description="WD" evidence="3">
    <location>
        <begin position="1324"/>
        <end position="1367"/>
    </location>
</feature>
<evidence type="ECO:0000256" key="2">
    <source>
        <dbReference type="ARBA" id="ARBA00022737"/>
    </source>
</evidence>
<evidence type="ECO:0000256" key="3">
    <source>
        <dbReference type="PROSITE-ProRule" id="PRU00221"/>
    </source>
</evidence>
<dbReference type="InterPro" id="IPR027417">
    <property type="entry name" value="P-loop_NTPase"/>
</dbReference>
<dbReference type="InterPro" id="IPR001680">
    <property type="entry name" value="WD40_rpt"/>
</dbReference>
<dbReference type="EMBL" id="AZST01000928">
    <property type="protein sequence ID" value="KEP46851.1"/>
    <property type="molecule type" value="Genomic_DNA"/>
</dbReference>
<dbReference type="HOGENOM" id="CLU_000288_6_3_1"/>
<feature type="domain" description="Nephrocystin 3-like N-terminal" evidence="5">
    <location>
        <begin position="342"/>
        <end position="497"/>
    </location>
</feature>
<dbReference type="Gene3D" id="3.40.50.300">
    <property type="entry name" value="P-loop containing nucleotide triphosphate hydrolases"/>
    <property type="match status" value="1"/>
</dbReference>
<feature type="region of interest" description="Disordered" evidence="4">
    <location>
        <begin position="145"/>
        <end position="166"/>
    </location>
</feature>
<name>A0A074RID2_9AGAM</name>
<dbReference type="InterPro" id="IPR020472">
    <property type="entry name" value="WD40_PAC1"/>
</dbReference>
<keyword evidence="2" id="KW-0677">Repeat</keyword>
<feature type="compositionally biased region" description="Polar residues" evidence="4">
    <location>
        <begin position="14"/>
        <end position="37"/>
    </location>
</feature>
<dbReference type="GO" id="GO:1990234">
    <property type="term" value="C:transferase complex"/>
    <property type="evidence" value="ECO:0007669"/>
    <property type="project" value="UniProtKB-ARBA"/>
</dbReference>
<dbReference type="Pfam" id="PF00400">
    <property type="entry name" value="WD40"/>
    <property type="match status" value="8"/>
</dbReference>
<dbReference type="Proteomes" id="UP000027456">
    <property type="component" value="Unassembled WGS sequence"/>
</dbReference>
<reference evidence="6 7" key="1">
    <citation type="submission" date="2013-12" db="EMBL/GenBank/DDBJ databases">
        <authorList>
            <person name="Cubeta M."/>
            <person name="Pakala S."/>
            <person name="Fedorova N."/>
            <person name="Thomas E."/>
            <person name="Dean R."/>
            <person name="Jabaji S."/>
            <person name="Neate S."/>
            <person name="Toda T."/>
            <person name="Tavantzis S."/>
            <person name="Vilgalys R."/>
            <person name="Bharathan N."/>
            <person name="Pakala S."/>
            <person name="Losada L.S."/>
            <person name="Zafar N."/>
            <person name="Nierman W."/>
        </authorList>
    </citation>
    <scope>NUCLEOTIDE SEQUENCE [LARGE SCALE GENOMIC DNA]</scope>
    <source>
        <strain evidence="6 7">123E</strain>
    </source>
</reference>
<dbReference type="OrthoDB" id="3245975at2759"/>
<keyword evidence="7" id="KW-1185">Reference proteome</keyword>
<dbReference type="SMART" id="SM00320">
    <property type="entry name" value="WD40"/>
    <property type="match status" value="12"/>
</dbReference>
<feature type="repeat" description="WD" evidence="3">
    <location>
        <begin position="1369"/>
        <end position="1410"/>
    </location>
</feature>
<comment type="caution">
    <text evidence="6">The sequence shown here is derived from an EMBL/GenBank/DDBJ whole genome shotgun (WGS) entry which is preliminary data.</text>
</comment>
<dbReference type="SUPFAM" id="SSF50978">
    <property type="entry name" value="WD40 repeat-like"/>
    <property type="match status" value="1"/>
</dbReference>
<dbReference type="InterPro" id="IPR056884">
    <property type="entry name" value="NPHP3-like_N"/>
</dbReference>
<feature type="region of interest" description="Disordered" evidence="4">
    <location>
        <begin position="1"/>
        <end position="90"/>
    </location>
</feature>
<dbReference type="PROSITE" id="PS50082">
    <property type="entry name" value="WD_REPEATS_2"/>
    <property type="match status" value="6"/>
</dbReference>
<dbReference type="Pfam" id="PF24883">
    <property type="entry name" value="NPHP3_N"/>
    <property type="match status" value="1"/>
</dbReference>
<dbReference type="SUPFAM" id="SSF52540">
    <property type="entry name" value="P-loop containing nucleoside triphosphate hydrolases"/>
    <property type="match status" value="1"/>
</dbReference>
<dbReference type="PROSITE" id="PS50294">
    <property type="entry name" value="WD_REPEATS_REGION"/>
    <property type="match status" value="4"/>
</dbReference>
<gene>
    <name evidence="6" type="ORF">V565_178710</name>
</gene>
<dbReference type="PROSITE" id="PS00678">
    <property type="entry name" value="WD_REPEATS_1"/>
    <property type="match status" value="1"/>
</dbReference>
<evidence type="ECO:0000313" key="6">
    <source>
        <dbReference type="EMBL" id="KEP46851.1"/>
    </source>
</evidence>
<dbReference type="InterPro" id="IPR015943">
    <property type="entry name" value="WD40/YVTN_repeat-like_dom_sf"/>
</dbReference>
<dbReference type="PRINTS" id="PR00320">
    <property type="entry name" value="GPROTEINBRPT"/>
</dbReference>
<feature type="repeat" description="WD" evidence="3">
    <location>
        <begin position="980"/>
        <end position="1021"/>
    </location>
</feature>
<evidence type="ECO:0000259" key="5">
    <source>
        <dbReference type="Pfam" id="PF24883"/>
    </source>
</evidence>
<dbReference type="PANTHER" id="PTHR22847">
    <property type="entry name" value="WD40 REPEAT PROTEIN"/>
    <property type="match status" value="1"/>
</dbReference>
<organism evidence="6 7">
    <name type="scientific">Rhizoctonia solani 123E</name>
    <dbReference type="NCBI Taxonomy" id="1423351"/>
    <lineage>
        <taxon>Eukaryota</taxon>
        <taxon>Fungi</taxon>
        <taxon>Dikarya</taxon>
        <taxon>Basidiomycota</taxon>
        <taxon>Agaricomycotina</taxon>
        <taxon>Agaricomycetes</taxon>
        <taxon>Cantharellales</taxon>
        <taxon>Ceratobasidiaceae</taxon>
        <taxon>Rhizoctonia</taxon>
    </lineage>
</organism>
<feature type="compositionally biased region" description="Polar residues" evidence="4">
    <location>
        <begin position="80"/>
        <end position="90"/>
    </location>
</feature>
<dbReference type="PANTHER" id="PTHR22847:SF637">
    <property type="entry name" value="WD REPEAT DOMAIN 5B"/>
    <property type="match status" value="1"/>
</dbReference>
<feature type="compositionally biased region" description="Basic and acidic residues" evidence="4">
    <location>
        <begin position="1"/>
        <end position="13"/>
    </location>
</feature>
<feature type="repeat" description="WD" evidence="3">
    <location>
        <begin position="1195"/>
        <end position="1227"/>
    </location>
</feature>
<protein>
    <submittedName>
        <fullName evidence="6">Putative vegetative incompatibility protein HET-E-1</fullName>
    </submittedName>
</protein>
<accession>A0A074RID2</accession>
<dbReference type="STRING" id="1423351.A0A074RID2"/>
<dbReference type="Gene3D" id="2.130.10.10">
    <property type="entry name" value="YVTN repeat-like/Quinoprotein amine dehydrogenase"/>
    <property type="match status" value="5"/>
</dbReference>
<feature type="repeat" description="WD" evidence="3">
    <location>
        <begin position="1412"/>
        <end position="1453"/>
    </location>
</feature>